<dbReference type="AlphaFoldDB" id="A0A1Y0D364"/>
<sequence length="211" mass="23585">MSWTLHELELEQVALWPSSAKWLLLGLVSALLCLSGGYFYLNEHWVQWQQALQQEAELKRTFHHKAQLAASLPAYQQQLLELEQQVASAMQQLPNQRQAATLLKDLSTLAKTHGLVLSGFQWQAERPLALATELPLQLHLQGDYHQLGQFAAEVSALPRVVVIDSLEIRRATIKPAVADSGVEFNPAHERLNMSVLATAYVYANREEGGSP</sequence>
<evidence type="ECO:0000256" key="2">
    <source>
        <dbReference type="SAM" id="Phobius"/>
    </source>
</evidence>
<dbReference type="RefSeq" id="WP_087035050.1">
    <property type="nucleotide sequence ID" value="NZ_CP021377.1"/>
</dbReference>
<feature type="coiled-coil region" evidence="1">
    <location>
        <begin position="65"/>
        <end position="99"/>
    </location>
</feature>
<dbReference type="PANTHER" id="PTHR39555">
    <property type="entry name" value="FIMBRIAL ASSEMBLY PROTEIN PILO-LIKE PROTEIN-RELATED"/>
    <property type="match status" value="1"/>
</dbReference>
<keyword evidence="2" id="KW-1133">Transmembrane helix</keyword>
<feature type="transmembrane region" description="Helical" evidence="2">
    <location>
        <begin position="20"/>
        <end position="41"/>
    </location>
</feature>
<keyword evidence="1" id="KW-0175">Coiled coil</keyword>
<keyword evidence="4" id="KW-1185">Reference proteome</keyword>
<keyword evidence="2" id="KW-0812">Transmembrane</keyword>
<dbReference type="GO" id="GO:0043683">
    <property type="term" value="P:type IV pilus assembly"/>
    <property type="evidence" value="ECO:0007669"/>
    <property type="project" value="InterPro"/>
</dbReference>
<evidence type="ECO:0000313" key="3">
    <source>
        <dbReference type="EMBL" id="ART81962.1"/>
    </source>
</evidence>
<dbReference type="Proteomes" id="UP000243937">
    <property type="component" value="Chromosome"/>
</dbReference>
<dbReference type="OrthoDB" id="9802133at2"/>
<dbReference type="PANTHER" id="PTHR39555:SF1">
    <property type="entry name" value="TYPE IV PILUS INNER MEMBRANE COMPONENT PILO"/>
    <property type="match status" value="1"/>
</dbReference>
<dbReference type="GO" id="GO:0043107">
    <property type="term" value="P:type IV pilus-dependent motility"/>
    <property type="evidence" value="ECO:0007669"/>
    <property type="project" value="InterPro"/>
</dbReference>
<evidence type="ECO:0000256" key="1">
    <source>
        <dbReference type="SAM" id="Coils"/>
    </source>
</evidence>
<evidence type="ECO:0000313" key="4">
    <source>
        <dbReference type="Proteomes" id="UP000243937"/>
    </source>
</evidence>
<dbReference type="EMBL" id="CP021377">
    <property type="protein sequence ID" value="ART81962.1"/>
    <property type="molecule type" value="Genomic_DNA"/>
</dbReference>
<dbReference type="Gene3D" id="3.30.70.60">
    <property type="match status" value="1"/>
</dbReference>
<name>A0A1Y0D364_9GAMM</name>
<dbReference type="KEGG" id="opf:CBP31_04395"/>
<proteinExistence type="predicted"/>
<dbReference type="InterPro" id="IPR014717">
    <property type="entry name" value="Transl_elong_EF1B/ribsomal_bS6"/>
</dbReference>
<dbReference type="Gene3D" id="1.10.287.540">
    <property type="entry name" value="Helix hairpin bin"/>
    <property type="match status" value="1"/>
</dbReference>
<accession>A0A1Y0D364</accession>
<dbReference type="Pfam" id="PF04350">
    <property type="entry name" value="PilO"/>
    <property type="match status" value="1"/>
</dbReference>
<evidence type="ECO:0008006" key="5">
    <source>
        <dbReference type="Google" id="ProtNLM"/>
    </source>
</evidence>
<reference evidence="3 4" key="1">
    <citation type="journal article" date="2014" name="Int. J. Syst. Evol. Microbiol.">
        <title>Oceanisphaera profunda sp. nov., a marine bacterium isolated from deep-sea sediment, and emended description of the genus Oceanisphaera.</title>
        <authorList>
            <person name="Xu Z."/>
            <person name="Zhang X.Y."/>
            <person name="Su H.N."/>
            <person name="Yu Z.C."/>
            <person name="Liu C."/>
            <person name="Li H."/>
            <person name="Chen X.L."/>
            <person name="Song X.Y."/>
            <person name="Xie B.B."/>
            <person name="Qin Q.L."/>
            <person name="Zhou B.C."/>
            <person name="Shi M."/>
            <person name="Huang Y."/>
            <person name="Zhang Y.Z."/>
        </authorList>
    </citation>
    <scope>NUCLEOTIDE SEQUENCE [LARGE SCALE GENOMIC DNA]</scope>
    <source>
        <strain evidence="3 4">SM1222</strain>
    </source>
</reference>
<keyword evidence="2" id="KW-0472">Membrane</keyword>
<organism evidence="3 4">
    <name type="scientific">Oceanisphaera profunda</name>
    <dbReference type="NCBI Taxonomy" id="1416627"/>
    <lineage>
        <taxon>Bacteria</taxon>
        <taxon>Pseudomonadati</taxon>
        <taxon>Pseudomonadota</taxon>
        <taxon>Gammaproteobacteria</taxon>
        <taxon>Aeromonadales</taxon>
        <taxon>Aeromonadaceae</taxon>
        <taxon>Oceanisphaera</taxon>
    </lineage>
</organism>
<gene>
    <name evidence="3" type="ORF">CBP31_04395</name>
</gene>
<protein>
    <recommendedName>
        <fullName evidence="5">Pilus assembly protein PilO</fullName>
    </recommendedName>
</protein>
<dbReference type="InterPro" id="IPR007445">
    <property type="entry name" value="PilO"/>
</dbReference>